<feature type="transmembrane region" description="Helical" evidence="1">
    <location>
        <begin position="245"/>
        <end position="267"/>
    </location>
</feature>
<reference evidence="3" key="1">
    <citation type="submission" date="2017-08" db="EMBL/GenBank/DDBJ databases">
        <authorList>
            <person name="Grouzdev D.S."/>
            <person name="Gaisin V.A."/>
            <person name="Rysina M.S."/>
            <person name="Gorlenko V.M."/>
        </authorList>
    </citation>
    <scope>NUCLEOTIDE SEQUENCE [LARGE SCALE GENOMIC DNA]</scope>
    <source>
        <strain evidence="3">Kir15-3F</strain>
    </source>
</reference>
<dbReference type="RefSeq" id="WP_097646152.1">
    <property type="nucleotide sequence ID" value="NZ_NQWI01000239.1"/>
</dbReference>
<feature type="transmembrane region" description="Helical" evidence="1">
    <location>
        <begin position="415"/>
        <end position="433"/>
    </location>
</feature>
<feature type="transmembrane region" description="Helical" evidence="1">
    <location>
        <begin position="647"/>
        <end position="665"/>
    </location>
</feature>
<feature type="transmembrane region" description="Helical" evidence="1">
    <location>
        <begin position="190"/>
        <end position="210"/>
    </location>
</feature>
<keyword evidence="1" id="KW-0812">Transmembrane</keyword>
<feature type="transmembrane region" description="Helical" evidence="1">
    <location>
        <begin position="470"/>
        <end position="488"/>
    </location>
</feature>
<feature type="transmembrane region" description="Helical" evidence="1">
    <location>
        <begin position="25"/>
        <end position="43"/>
    </location>
</feature>
<dbReference type="Proteomes" id="UP000220527">
    <property type="component" value="Unassembled WGS sequence"/>
</dbReference>
<keyword evidence="1" id="KW-0472">Membrane</keyword>
<feature type="transmembrane region" description="Helical" evidence="1">
    <location>
        <begin position="445"/>
        <end position="464"/>
    </location>
</feature>
<protein>
    <recommendedName>
        <fullName evidence="4">Glycosyltransferase RgtA/B/C/D-like domain-containing protein</fullName>
    </recommendedName>
</protein>
<feature type="transmembrane region" description="Helical" evidence="1">
    <location>
        <begin position="279"/>
        <end position="299"/>
    </location>
</feature>
<comment type="caution">
    <text evidence="2">The sequence shown here is derived from an EMBL/GenBank/DDBJ whole genome shotgun (WGS) entry which is preliminary data.</text>
</comment>
<feature type="transmembrane region" description="Helical" evidence="1">
    <location>
        <begin position="361"/>
        <end position="382"/>
    </location>
</feature>
<sequence length="678" mass="74401">MSVQKWPAAVGAWLRTEAMGLRHPALWVALVLLLGGFVLAPQLPLNYTIGVGRNEGYRSDLPYLRDFNGAELSEDGATFRWTTRASHVLLPGVGRRNLIVTLDFMPSAPAVMAMGPQSFTLSVHDHLLVEVPVRMEARRVSVLVPPALLDDGALDLSLRSGIFAPPGDPRLLGVPLGAVALHAPANLGTAPHWSAVIAWLFGALFSWLALRHALGALERPAVLALALLVALAILAALINPPRWAFGSQAVVLATSLAYILAIVVRLGLPALMRRIGVPLHAHTLAWLCLIIVVSFGLRYGGRLYPESMPGDIGFHTNRFLETSFGLIYLRSLNRGVPFPYPPGPYTLVAPLTLLGLTIPTLLQFAAALIDACSVVLVYSLAVRALGQRVALLAGAIYVFTAATFMTTWWSFSTHIFTQFLHLLLMAGLLWAFAAWQSEDQARRRWWTLGVAVLFSLVFLGHFGFLINTTLFGLILASAVWFAGWRDVAWAQRVRWPLTIAGLLAGGFVAIFFYSAYLPMFLEQFNAARTGGLTAVTNRDPIDRLEVLHVTWRAGFVTHYGLFPLLLLPLGLSLLVRQVRNETGLGPQRTLLWLMASGLVVASFFAIFPFVSGVSNNPRWLMSIAWVVAITAALAVDHLWQRGHWARLGVLVMASFTLANTAWLWLGPMLWRIRPPEPF</sequence>
<evidence type="ECO:0000313" key="3">
    <source>
        <dbReference type="Proteomes" id="UP000220527"/>
    </source>
</evidence>
<organism evidence="2 3">
    <name type="scientific">Candidatus Viridilinea mediisalina</name>
    <dbReference type="NCBI Taxonomy" id="2024553"/>
    <lineage>
        <taxon>Bacteria</taxon>
        <taxon>Bacillati</taxon>
        <taxon>Chloroflexota</taxon>
        <taxon>Chloroflexia</taxon>
        <taxon>Chloroflexales</taxon>
        <taxon>Chloroflexineae</taxon>
        <taxon>Oscillochloridaceae</taxon>
        <taxon>Candidatus Viridilinea</taxon>
    </lineage>
</organism>
<gene>
    <name evidence="2" type="ORF">CJ255_21670</name>
</gene>
<name>A0A2A6RDJ1_9CHLR</name>
<feature type="transmembrane region" description="Helical" evidence="1">
    <location>
        <begin position="495"/>
        <end position="516"/>
    </location>
</feature>
<keyword evidence="3" id="KW-1185">Reference proteome</keyword>
<evidence type="ECO:0000313" key="2">
    <source>
        <dbReference type="EMBL" id="PDV99207.1"/>
    </source>
</evidence>
<evidence type="ECO:0008006" key="4">
    <source>
        <dbReference type="Google" id="ProtNLM"/>
    </source>
</evidence>
<feature type="transmembrane region" description="Helical" evidence="1">
    <location>
        <begin position="222"/>
        <end position="239"/>
    </location>
</feature>
<feature type="transmembrane region" description="Helical" evidence="1">
    <location>
        <begin position="590"/>
        <end position="611"/>
    </location>
</feature>
<dbReference type="OrthoDB" id="137068at2"/>
<dbReference type="EMBL" id="NQWI01000239">
    <property type="protein sequence ID" value="PDV99207.1"/>
    <property type="molecule type" value="Genomic_DNA"/>
</dbReference>
<proteinExistence type="predicted"/>
<keyword evidence="1" id="KW-1133">Transmembrane helix</keyword>
<feature type="transmembrane region" description="Helical" evidence="1">
    <location>
        <begin position="617"/>
        <end position="635"/>
    </location>
</feature>
<accession>A0A2A6RDJ1</accession>
<feature type="transmembrane region" description="Helical" evidence="1">
    <location>
        <begin position="389"/>
        <end position="409"/>
    </location>
</feature>
<feature type="transmembrane region" description="Helical" evidence="1">
    <location>
        <begin position="559"/>
        <end position="578"/>
    </location>
</feature>
<evidence type="ECO:0000256" key="1">
    <source>
        <dbReference type="SAM" id="Phobius"/>
    </source>
</evidence>
<dbReference type="AlphaFoldDB" id="A0A2A6RDJ1"/>